<dbReference type="EMBL" id="FOUM01000041">
    <property type="protein sequence ID" value="SFN65718.1"/>
    <property type="molecule type" value="Genomic_DNA"/>
</dbReference>
<accession>A0A1I5ATD2</accession>
<dbReference type="Proteomes" id="UP000183766">
    <property type="component" value="Unassembled WGS sequence"/>
</dbReference>
<protein>
    <submittedName>
        <fullName evidence="1">DUF4843 domain-containing protein</fullName>
    </submittedName>
</protein>
<dbReference type="PROSITE" id="PS51257">
    <property type="entry name" value="PROKAR_LIPOPROTEIN"/>
    <property type="match status" value="1"/>
</dbReference>
<evidence type="ECO:0000313" key="1">
    <source>
        <dbReference type="EMBL" id="KAB6082347.1"/>
    </source>
</evidence>
<dbReference type="InterPro" id="IPR032299">
    <property type="entry name" value="DUF4843"/>
</dbReference>
<dbReference type="EMBL" id="QROC01000027">
    <property type="protein sequence ID" value="RHK92396.1"/>
    <property type="molecule type" value="Genomic_DNA"/>
</dbReference>
<dbReference type="RefSeq" id="WP_008641620.1">
    <property type="nucleotide sequence ID" value="NZ_AP031409.1"/>
</dbReference>
<organism evidence="3 4">
    <name type="scientific">Bacteroides xylanisolvens</name>
    <dbReference type="NCBI Taxonomy" id="371601"/>
    <lineage>
        <taxon>Bacteria</taxon>
        <taxon>Pseudomonadati</taxon>
        <taxon>Bacteroidota</taxon>
        <taxon>Bacteroidia</taxon>
        <taxon>Bacteroidales</taxon>
        <taxon>Bacteroidaceae</taxon>
        <taxon>Bacteroides</taxon>
    </lineage>
</organism>
<reference evidence="2 5" key="2">
    <citation type="submission" date="2018-08" db="EMBL/GenBank/DDBJ databases">
        <title>A genome reference for cultivated species of the human gut microbiota.</title>
        <authorList>
            <person name="Zou Y."/>
            <person name="Xue W."/>
            <person name="Luo G."/>
        </authorList>
    </citation>
    <scope>NUCLEOTIDE SEQUENCE [LARGE SCALE GENOMIC DNA]</scope>
    <source>
        <strain evidence="2 5">AF39-6AC</strain>
    </source>
</reference>
<name>A0A1I5ATD2_9BACE</name>
<dbReference type="Pfam" id="PF16132">
    <property type="entry name" value="DUF4843"/>
    <property type="match status" value="1"/>
</dbReference>
<gene>
    <name evidence="2" type="ORF">DW042_18015</name>
    <name evidence="1" type="ORF">GA574_22355</name>
    <name evidence="3" type="ORF">SAMN05216250_14134</name>
</gene>
<reference evidence="3 4" key="1">
    <citation type="submission" date="2016-10" db="EMBL/GenBank/DDBJ databases">
        <authorList>
            <person name="de Groot N.N."/>
        </authorList>
    </citation>
    <scope>NUCLEOTIDE SEQUENCE [LARGE SCALE GENOMIC DNA]</scope>
    <source>
        <strain evidence="3 4">NLAE-zl-C202</strain>
    </source>
</reference>
<dbReference type="AlphaFoldDB" id="A0A1I5ATD2"/>
<sequence length="248" mass="28298">MSNRYIFLIIIGCLITTFFSCEEKELMVNANDVSYIIFGKDMMTDTTSTSFTFYDEGEDAKVDLEVQIYGKLRDTDAKFTVAVDEKITTVPKEYYVLPSECLIEAGKLKGTITVTLKNYPDLKESTKLLAIKINGEGDVKPGSYRYSKAIIAVTDRLFKPEWWAVNDRGNETYFENTVEKYYLGTYSVEKYKMFLKELIKDDVVFDGKDMQVMRKYALRLKNTLKELKAAGTPALDEHDNEITVVVAG</sequence>
<evidence type="ECO:0000313" key="6">
    <source>
        <dbReference type="Proteomes" id="UP000435059"/>
    </source>
</evidence>
<evidence type="ECO:0000313" key="4">
    <source>
        <dbReference type="Proteomes" id="UP000183766"/>
    </source>
</evidence>
<keyword evidence="6" id="KW-1185">Reference proteome</keyword>
<proteinExistence type="predicted"/>
<dbReference type="EMBL" id="WDES01000050">
    <property type="protein sequence ID" value="KAB6082347.1"/>
    <property type="molecule type" value="Genomic_DNA"/>
</dbReference>
<dbReference type="Proteomes" id="UP000284417">
    <property type="component" value="Unassembled WGS sequence"/>
</dbReference>
<evidence type="ECO:0000313" key="2">
    <source>
        <dbReference type="EMBL" id="RHK92396.1"/>
    </source>
</evidence>
<evidence type="ECO:0000313" key="3">
    <source>
        <dbReference type="EMBL" id="SFN65718.1"/>
    </source>
</evidence>
<dbReference type="Proteomes" id="UP000435059">
    <property type="component" value="Unassembled WGS sequence"/>
</dbReference>
<reference evidence="1 6" key="3">
    <citation type="journal article" date="2019" name="Nat. Med.">
        <title>A library of human gut bacterial isolates paired with longitudinal multiomics data enables mechanistic microbiome research.</title>
        <authorList>
            <person name="Poyet M."/>
            <person name="Groussin M."/>
            <person name="Gibbons S.M."/>
            <person name="Avila-Pacheco J."/>
            <person name="Jiang X."/>
            <person name="Kearney S.M."/>
            <person name="Perrotta A.R."/>
            <person name="Berdy B."/>
            <person name="Zhao S."/>
            <person name="Lieberman T.D."/>
            <person name="Swanson P.K."/>
            <person name="Smith M."/>
            <person name="Roesemann S."/>
            <person name="Alexander J.E."/>
            <person name="Rich S.A."/>
            <person name="Livny J."/>
            <person name="Vlamakis H."/>
            <person name="Clish C."/>
            <person name="Bullock K."/>
            <person name="Deik A."/>
            <person name="Scott J."/>
            <person name="Pierce K.A."/>
            <person name="Xavier R.J."/>
            <person name="Alm E.J."/>
        </authorList>
    </citation>
    <scope>NUCLEOTIDE SEQUENCE [LARGE SCALE GENOMIC DNA]</scope>
    <source>
        <strain evidence="1 6">BIOML-A74</strain>
    </source>
</reference>
<evidence type="ECO:0000313" key="5">
    <source>
        <dbReference type="Proteomes" id="UP000284417"/>
    </source>
</evidence>